<protein>
    <recommendedName>
        <fullName evidence="4">F0F1-ATPase subunit</fullName>
    </recommendedName>
</protein>
<feature type="transmembrane region" description="Helical" evidence="1">
    <location>
        <begin position="12"/>
        <end position="38"/>
    </location>
</feature>
<evidence type="ECO:0000256" key="1">
    <source>
        <dbReference type="SAM" id="Phobius"/>
    </source>
</evidence>
<keyword evidence="1" id="KW-1133">Transmembrane helix</keyword>
<dbReference type="InterPro" id="IPR032820">
    <property type="entry name" value="ATPase_put"/>
</dbReference>
<organism evidence="2 3">
    <name type="scientific">Coprococcus comes ATCC 27758</name>
    <dbReference type="NCBI Taxonomy" id="470146"/>
    <lineage>
        <taxon>Bacteria</taxon>
        <taxon>Bacillati</taxon>
        <taxon>Bacillota</taxon>
        <taxon>Clostridia</taxon>
        <taxon>Lachnospirales</taxon>
        <taxon>Lachnospiraceae</taxon>
        <taxon>Coprococcus</taxon>
    </lineage>
</organism>
<comment type="caution">
    <text evidence="2">The sequence shown here is derived from an EMBL/GenBank/DDBJ whole genome shotgun (WGS) entry which is preliminary data.</text>
</comment>
<proteinExistence type="predicted"/>
<name>C0B9W0_9FIRM</name>
<feature type="transmembrane region" description="Helical" evidence="1">
    <location>
        <begin position="44"/>
        <end position="61"/>
    </location>
</feature>
<reference evidence="2 3" key="2">
    <citation type="submission" date="2009-03" db="EMBL/GenBank/DDBJ databases">
        <title>Draft genome sequence of Coprococcus comes (ATCC 27758).</title>
        <authorList>
            <person name="Sudarsanam P."/>
            <person name="Ley R."/>
            <person name="Guruge J."/>
            <person name="Turnbaugh P.J."/>
            <person name="Mahowald M."/>
            <person name="Liep D."/>
            <person name="Gordon J."/>
        </authorList>
    </citation>
    <scope>NUCLEOTIDE SEQUENCE [LARGE SCALE GENOMIC DNA]</scope>
    <source>
        <strain evidence="2 3">ATCC 27758</strain>
    </source>
</reference>
<keyword evidence="1" id="KW-0812">Transmembrane</keyword>
<keyword evidence="1" id="KW-0472">Membrane</keyword>
<evidence type="ECO:0000313" key="3">
    <source>
        <dbReference type="Proteomes" id="UP000003793"/>
    </source>
</evidence>
<dbReference type="HOGENOM" id="CLU_137927_5_0_9"/>
<reference evidence="2 3" key="1">
    <citation type="submission" date="2009-02" db="EMBL/GenBank/DDBJ databases">
        <authorList>
            <person name="Fulton L."/>
            <person name="Clifton S."/>
            <person name="Fulton B."/>
            <person name="Xu J."/>
            <person name="Minx P."/>
            <person name="Pepin K.H."/>
            <person name="Johnson M."/>
            <person name="Bhonagiri V."/>
            <person name="Nash W.E."/>
            <person name="Mardis E.R."/>
            <person name="Wilson R.K."/>
        </authorList>
    </citation>
    <scope>NUCLEOTIDE SEQUENCE [LARGE SCALE GENOMIC DNA]</scope>
    <source>
        <strain evidence="2 3">ATCC 27758</strain>
    </source>
</reference>
<evidence type="ECO:0000313" key="2">
    <source>
        <dbReference type="EMBL" id="EEG90062.1"/>
    </source>
</evidence>
<dbReference type="AlphaFoldDB" id="C0B9W0"/>
<gene>
    <name evidence="2" type="ORF">COPCOM_01938</name>
</gene>
<dbReference type="EMBL" id="ABVR01000040">
    <property type="protein sequence ID" value="EEG90062.1"/>
    <property type="molecule type" value="Genomic_DNA"/>
</dbReference>
<evidence type="ECO:0008006" key="4">
    <source>
        <dbReference type="Google" id="ProtNLM"/>
    </source>
</evidence>
<dbReference type="Proteomes" id="UP000003793">
    <property type="component" value="Unassembled WGS sequence"/>
</dbReference>
<dbReference type="Pfam" id="PF09527">
    <property type="entry name" value="ATPase_gene1"/>
    <property type="match status" value="1"/>
</dbReference>
<sequence length="86" mass="9808">MEISIMKYKQSVYKTFALISQLGISILVPILLCTFFGTWLEKKVSFPVFIPLVIVGVLAGLRNAWVLARHANEDPEDKKQKLSREE</sequence>
<accession>C0B9W0</accession>